<feature type="region of interest" description="Disordered" evidence="1">
    <location>
        <begin position="125"/>
        <end position="146"/>
    </location>
</feature>
<organism evidence="3 4">
    <name type="scientific">Tanacetum coccineum</name>
    <dbReference type="NCBI Taxonomy" id="301880"/>
    <lineage>
        <taxon>Eukaryota</taxon>
        <taxon>Viridiplantae</taxon>
        <taxon>Streptophyta</taxon>
        <taxon>Embryophyta</taxon>
        <taxon>Tracheophyta</taxon>
        <taxon>Spermatophyta</taxon>
        <taxon>Magnoliopsida</taxon>
        <taxon>eudicotyledons</taxon>
        <taxon>Gunneridae</taxon>
        <taxon>Pentapetalae</taxon>
        <taxon>asterids</taxon>
        <taxon>campanulids</taxon>
        <taxon>Asterales</taxon>
        <taxon>Asteraceae</taxon>
        <taxon>Asteroideae</taxon>
        <taxon>Anthemideae</taxon>
        <taxon>Anthemidinae</taxon>
        <taxon>Tanacetum</taxon>
    </lineage>
</organism>
<protein>
    <submittedName>
        <fullName evidence="3">Uncharacterized protein</fullName>
    </submittedName>
</protein>
<gene>
    <name evidence="3" type="ORF">Tco_0923024</name>
</gene>
<feature type="compositionally biased region" description="Polar residues" evidence="1">
    <location>
        <begin position="128"/>
        <end position="146"/>
    </location>
</feature>
<reference evidence="3" key="2">
    <citation type="submission" date="2022-01" db="EMBL/GenBank/DDBJ databases">
        <authorList>
            <person name="Yamashiro T."/>
            <person name="Shiraishi A."/>
            <person name="Satake H."/>
            <person name="Nakayama K."/>
        </authorList>
    </citation>
    <scope>NUCLEOTIDE SEQUENCE</scope>
</reference>
<keyword evidence="2" id="KW-0812">Transmembrane</keyword>
<evidence type="ECO:0000313" key="4">
    <source>
        <dbReference type="Proteomes" id="UP001151760"/>
    </source>
</evidence>
<reference evidence="3" key="1">
    <citation type="journal article" date="2022" name="Int. J. Mol. Sci.">
        <title>Draft Genome of Tanacetum Coccineum: Genomic Comparison of Closely Related Tanacetum-Family Plants.</title>
        <authorList>
            <person name="Yamashiro T."/>
            <person name="Shiraishi A."/>
            <person name="Nakayama K."/>
            <person name="Satake H."/>
        </authorList>
    </citation>
    <scope>NUCLEOTIDE SEQUENCE</scope>
</reference>
<dbReference type="Proteomes" id="UP001151760">
    <property type="component" value="Unassembled WGS sequence"/>
</dbReference>
<feature type="transmembrane region" description="Helical" evidence="2">
    <location>
        <begin position="70"/>
        <end position="95"/>
    </location>
</feature>
<evidence type="ECO:0000313" key="3">
    <source>
        <dbReference type="EMBL" id="GJT32605.1"/>
    </source>
</evidence>
<sequence length="192" mass="21713">MGVLYHNNNYENGTSVTKMSVLVTAEEKTNKKNNVKARSLLLMALPNEHQLTFSQYNDSKTMFAAIKTRFGVLLASVIILCMLSWLRIPMVLIFYNQDLDQIHEDDLEAMDLKWQLSLLSMRAKSTKEQGGSVQKDNTRKQGNNKDTSSKAMLAIDGVGFNWSDMAEEEVQINMALMAFLESEVINLTLKLV</sequence>
<accession>A0ABQ5D142</accession>
<evidence type="ECO:0000256" key="2">
    <source>
        <dbReference type="SAM" id="Phobius"/>
    </source>
</evidence>
<evidence type="ECO:0000256" key="1">
    <source>
        <dbReference type="SAM" id="MobiDB-lite"/>
    </source>
</evidence>
<name>A0ABQ5D142_9ASTR</name>
<proteinExistence type="predicted"/>
<keyword evidence="2" id="KW-0472">Membrane</keyword>
<dbReference type="EMBL" id="BQNB010014805">
    <property type="protein sequence ID" value="GJT32605.1"/>
    <property type="molecule type" value="Genomic_DNA"/>
</dbReference>
<comment type="caution">
    <text evidence="3">The sequence shown here is derived from an EMBL/GenBank/DDBJ whole genome shotgun (WGS) entry which is preliminary data.</text>
</comment>
<keyword evidence="2" id="KW-1133">Transmembrane helix</keyword>
<keyword evidence="4" id="KW-1185">Reference proteome</keyword>